<accession>A0A0F9B0Y7</accession>
<gene>
    <name evidence="1" type="ORF">LCGC14_2504220</name>
</gene>
<dbReference type="EMBL" id="LAZR01040015">
    <property type="protein sequence ID" value="KKL15574.1"/>
    <property type="molecule type" value="Genomic_DNA"/>
</dbReference>
<proteinExistence type="predicted"/>
<name>A0A0F9B0Y7_9ZZZZ</name>
<evidence type="ECO:0000313" key="1">
    <source>
        <dbReference type="EMBL" id="KKL15574.1"/>
    </source>
</evidence>
<organism evidence="1">
    <name type="scientific">marine sediment metagenome</name>
    <dbReference type="NCBI Taxonomy" id="412755"/>
    <lineage>
        <taxon>unclassified sequences</taxon>
        <taxon>metagenomes</taxon>
        <taxon>ecological metagenomes</taxon>
    </lineage>
</organism>
<reference evidence="1" key="1">
    <citation type="journal article" date="2015" name="Nature">
        <title>Complex archaea that bridge the gap between prokaryotes and eukaryotes.</title>
        <authorList>
            <person name="Spang A."/>
            <person name="Saw J.H."/>
            <person name="Jorgensen S.L."/>
            <person name="Zaremba-Niedzwiedzka K."/>
            <person name="Martijn J."/>
            <person name="Lind A.E."/>
            <person name="van Eijk R."/>
            <person name="Schleper C."/>
            <person name="Guy L."/>
            <person name="Ettema T.J."/>
        </authorList>
    </citation>
    <scope>NUCLEOTIDE SEQUENCE</scope>
</reference>
<sequence length="180" mass="21011">PEELFNLSDDVNDLKSKYNDIDVDRIKNALEVVFSEYTFMDIFGANNNFKNITEMIDYVIGNSDIYLCLIAVAICTNIYAAREQGCKDEIKHFKMVFSFKPVDVKQFDFNNCVIFLRRLVDIALELNDLGQIFLRDKMKIEALTFGVRRIYSGGLDQEGKLEELYNILKEEFKMVEIREK</sequence>
<comment type="caution">
    <text evidence="1">The sequence shown here is derived from an EMBL/GenBank/DDBJ whole genome shotgun (WGS) entry which is preliminary data.</text>
</comment>
<protein>
    <submittedName>
        <fullName evidence="1">Uncharacterized protein</fullName>
    </submittedName>
</protein>
<dbReference type="AlphaFoldDB" id="A0A0F9B0Y7"/>
<feature type="non-terminal residue" evidence="1">
    <location>
        <position position="1"/>
    </location>
</feature>